<reference evidence="2 3" key="1">
    <citation type="journal article" date="2012" name="PLoS Pathog.">
        <title>Diverse lifestyles and strategies of plant pathogenesis encoded in the genomes of eighteen Dothideomycetes fungi.</title>
        <authorList>
            <person name="Ohm R.A."/>
            <person name="Feau N."/>
            <person name="Henrissat B."/>
            <person name="Schoch C.L."/>
            <person name="Horwitz B.A."/>
            <person name="Barry K.W."/>
            <person name="Condon B.J."/>
            <person name="Copeland A.C."/>
            <person name="Dhillon B."/>
            <person name="Glaser F."/>
            <person name="Hesse C.N."/>
            <person name="Kosti I."/>
            <person name="LaButti K."/>
            <person name="Lindquist E.A."/>
            <person name="Lucas S."/>
            <person name="Salamov A.A."/>
            <person name="Bradshaw R.E."/>
            <person name="Ciuffetti L."/>
            <person name="Hamelin R.C."/>
            <person name="Kema G.H.J."/>
            <person name="Lawrence C."/>
            <person name="Scott J.A."/>
            <person name="Spatafora J.W."/>
            <person name="Turgeon B.G."/>
            <person name="de Wit P.J.G.M."/>
            <person name="Zhong S."/>
            <person name="Goodwin S.B."/>
            <person name="Grigoriev I.V."/>
        </authorList>
    </citation>
    <scope>NUCLEOTIDE SEQUENCE [LARGE SCALE GENOMIC DNA]</scope>
    <source>
        <strain evidence="2 3">UAMH 10762</strain>
    </source>
</reference>
<dbReference type="RefSeq" id="XP_007672705.1">
    <property type="nucleotide sequence ID" value="XM_007674515.1"/>
</dbReference>
<keyword evidence="3" id="KW-1185">Reference proteome</keyword>
<evidence type="ECO:0000256" key="1">
    <source>
        <dbReference type="SAM" id="MobiDB-lite"/>
    </source>
</evidence>
<dbReference type="AlphaFoldDB" id="M2NL53"/>
<dbReference type="Proteomes" id="UP000011761">
    <property type="component" value="Unassembled WGS sequence"/>
</dbReference>
<feature type="region of interest" description="Disordered" evidence="1">
    <location>
        <begin position="45"/>
        <end position="80"/>
    </location>
</feature>
<evidence type="ECO:0000313" key="3">
    <source>
        <dbReference type="Proteomes" id="UP000011761"/>
    </source>
</evidence>
<gene>
    <name evidence="2" type="ORF">BAUCODRAFT_30670</name>
</gene>
<dbReference type="KEGG" id="bcom:BAUCODRAFT_30670"/>
<dbReference type="GeneID" id="19111284"/>
<dbReference type="EMBL" id="KB445551">
    <property type="protein sequence ID" value="EMD00205.1"/>
    <property type="molecule type" value="Genomic_DNA"/>
</dbReference>
<name>M2NL53_BAUPA</name>
<proteinExistence type="predicted"/>
<evidence type="ECO:0000313" key="2">
    <source>
        <dbReference type="EMBL" id="EMD00205.1"/>
    </source>
</evidence>
<protein>
    <submittedName>
        <fullName evidence="2">Uncharacterized protein</fullName>
    </submittedName>
</protein>
<dbReference type="HOGENOM" id="CLU_2589359_0_0_1"/>
<feature type="compositionally biased region" description="Low complexity" evidence="1">
    <location>
        <begin position="45"/>
        <end position="67"/>
    </location>
</feature>
<organism evidence="2 3">
    <name type="scientific">Baudoinia panamericana (strain UAMH 10762)</name>
    <name type="common">Angels' share fungus</name>
    <name type="synonym">Baudoinia compniacensis (strain UAMH 10762)</name>
    <dbReference type="NCBI Taxonomy" id="717646"/>
    <lineage>
        <taxon>Eukaryota</taxon>
        <taxon>Fungi</taxon>
        <taxon>Dikarya</taxon>
        <taxon>Ascomycota</taxon>
        <taxon>Pezizomycotina</taxon>
        <taxon>Dothideomycetes</taxon>
        <taxon>Dothideomycetidae</taxon>
        <taxon>Mycosphaerellales</taxon>
        <taxon>Teratosphaeriaceae</taxon>
        <taxon>Baudoinia</taxon>
    </lineage>
</organism>
<sequence>MTAWPRSFFKQRYGLVIQRFSQSIVLTTCNHDSVQLQVKSPLRMSFTRPGSTSSSTSPATVAFTPTPGMSVPPRKPSFSR</sequence>
<accession>M2NL53</accession>